<protein>
    <submittedName>
        <fullName evidence="1">Uncharacterized protein</fullName>
    </submittedName>
</protein>
<comment type="caution">
    <text evidence="1">The sequence shown here is derived from an EMBL/GenBank/DDBJ whole genome shotgun (WGS) entry which is preliminary data.</text>
</comment>
<name>A0A0F8ZYE4_9ZZZZ</name>
<reference evidence="1" key="1">
    <citation type="journal article" date="2015" name="Nature">
        <title>Complex archaea that bridge the gap between prokaryotes and eukaryotes.</title>
        <authorList>
            <person name="Spang A."/>
            <person name="Saw J.H."/>
            <person name="Jorgensen S.L."/>
            <person name="Zaremba-Niedzwiedzka K."/>
            <person name="Martijn J."/>
            <person name="Lind A.E."/>
            <person name="van Eijk R."/>
            <person name="Schleper C."/>
            <person name="Guy L."/>
            <person name="Ettema T.J."/>
        </authorList>
    </citation>
    <scope>NUCLEOTIDE SEQUENCE</scope>
</reference>
<sequence length="64" mass="7411">MYEEPINVCCPGLEVVECTDTNEHQHLVCTIKTGYGLNPIISNQWCREHCLSDTEEFHTCPHYE</sequence>
<gene>
    <name evidence="1" type="ORF">LCGC14_2914380</name>
</gene>
<evidence type="ECO:0000313" key="1">
    <source>
        <dbReference type="EMBL" id="KKK71389.1"/>
    </source>
</evidence>
<dbReference type="AlphaFoldDB" id="A0A0F8ZYE4"/>
<proteinExistence type="predicted"/>
<dbReference type="EMBL" id="LAZR01057759">
    <property type="protein sequence ID" value="KKK71389.1"/>
    <property type="molecule type" value="Genomic_DNA"/>
</dbReference>
<accession>A0A0F8ZYE4</accession>
<organism evidence="1">
    <name type="scientific">marine sediment metagenome</name>
    <dbReference type="NCBI Taxonomy" id="412755"/>
    <lineage>
        <taxon>unclassified sequences</taxon>
        <taxon>metagenomes</taxon>
        <taxon>ecological metagenomes</taxon>
    </lineage>
</organism>